<evidence type="ECO:0000256" key="2">
    <source>
        <dbReference type="ARBA" id="ARBA00022614"/>
    </source>
</evidence>
<dbReference type="FunFam" id="1.10.510.10:FF:000095">
    <property type="entry name" value="protein STRUBBELIG-RECEPTOR FAMILY 8"/>
    <property type="match status" value="1"/>
</dbReference>
<feature type="region of interest" description="Disordered" evidence="10">
    <location>
        <begin position="828"/>
        <end position="956"/>
    </location>
</feature>
<feature type="compositionally biased region" description="Low complexity" evidence="10">
    <location>
        <begin position="288"/>
        <end position="299"/>
    </location>
</feature>
<dbReference type="Pfam" id="PF07714">
    <property type="entry name" value="PK_Tyr_Ser-Thr"/>
    <property type="match status" value="1"/>
</dbReference>
<evidence type="ECO:0000256" key="4">
    <source>
        <dbReference type="ARBA" id="ARBA00022729"/>
    </source>
</evidence>
<dbReference type="SMART" id="SM00297">
    <property type="entry name" value="BROMO"/>
    <property type="match status" value="1"/>
</dbReference>
<feature type="region of interest" description="Disordered" evidence="10">
    <location>
        <begin position="375"/>
        <end position="415"/>
    </location>
</feature>
<dbReference type="FunFam" id="3.80.10.10:FF:000062">
    <property type="entry name" value="protein STRUBBELIG-RECEPTOR FAMILY 3"/>
    <property type="match status" value="1"/>
</dbReference>
<accession>A0A811N3Z0</accession>
<dbReference type="Pfam" id="PF13855">
    <property type="entry name" value="LRR_8"/>
    <property type="match status" value="1"/>
</dbReference>
<keyword evidence="7" id="KW-0103">Bromodomain</keyword>
<keyword evidence="6 11" id="KW-1133">Transmembrane helix</keyword>
<keyword evidence="2" id="KW-0433">Leucine-rich repeat</keyword>
<dbReference type="FunFam" id="3.30.200.20:FF:000125">
    <property type="entry name" value="Protein STRUBBELIG-RECEPTOR FAMILY 8"/>
    <property type="match status" value="1"/>
</dbReference>
<dbReference type="GO" id="GO:0004672">
    <property type="term" value="F:protein kinase activity"/>
    <property type="evidence" value="ECO:0007669"/>
    <property type="project" value="InterPro"/>
</dbReference>
<dbReference type="PROSITE" id="PS51450">
    <property type="entry name" value="LRR"/>
    <property type="match status" value="1"/>
</dbReference>
<dbReference type="InterPro" id="IPR001487">
    <property type="entry name" value="Bromodomain"/>
</dbReference>
<dbReference type="CDD" id="cd04369">
    <property type="entry name" value="Bromodomain"/>
    <property type="match status" value="1"/>
</dbReference>
<feature type="transmembrane region" description="Helical" evidence="11">
    <location>
        <begin position="307"/>
        <end position="329"/>
    </location>
</feature>
<evidence type="ECO:0000256" key="8">
    <source>
        <dbReference type="ARBA" id="ARBA00023136"/>
    </source>
</evidence>
<dbReference type="OrthoDB" id="676979at2759"/>
<feature type="compositionally biased region" description="Basic and acidic residues" evidence="10">
    <location>
        <begin position="830"/>
        <end position="847"/>
    </location>
</feature>
<evidence type="ECO:0000256" key="7">
    <source>
        <dbReference type="ARBA" id="ARBA00023117"/>
    </source>
</evidence>
<dbReference type="Pfam" id="PF00560">
    <property type="entry name" value="LRR_1"/>
    <property type="match status" value="1"/>
</dbReference>
<dbReference type="InterPro" id="IPR036427">
    <property type="entry name" value="Bromodomain-like_sf"/>
</dbReference>
<evidence type="ECO:0000256" key="5">
    <source>
        <dbReference type="ARBA" id="ARBA00022737"/>
    </source>
</evidence>
<evidence type="ECO:0000259" key="12">
    <source>
        <dbReference type="PROSITE" id="PS50011"/>
    </source>
</evidence>
<gene>
    <name evidence="13" type="ORF">NCGR_LOCUS11563</name>
</gene>
<feature type="domain" description="Protein kinase" evidence="12">
    <location>
        <begin position="500"/>
        <end position="780"/>
    </location>
</feature>
<organism evidence="13 14">
    <name type="scientific">Miscanthus lutarioriparius</name>
    <dbReference type="NCBI Taxonomy" id="422564"/>
    <lineage>
        <taxon>Eukaryota</taxon>
        <taxon>Viridiplantae</taxon>
        <taxon>Streptophyta</taxon>
        <taxon>Embryophyta</taxon>
        <taxon>Tracheophyta</taxon>
        <taxon>Spermatophyta</taxon>
        <taxon>Magnoliopsida</taxon>
        <taxon>Liliopsida</taxon>
        <taxon>Poales</taxon>
        <taxon>Poaceae</taxon>
        <taxon>PACMAD clade</taxon>
        <taxon>Panicoideae</taxon>
        <taxon>Andropogonodae</taxon>
        <taxon>Andropogoneae</taxon>
        <taxon>Saccharinae</taxon>
        <taxon>Miscanthus</taxon>
    </lineage>
</organism>
<dbReference type="InterPro" id="IPR011009">
    <property type="entry name" value="Kinase-like_dom_sf"/>
</dbReference>
<dbReference type="Pfam" id="PF00439">
    <property type="entry name" value="Bromodomain"/>
    <property type="match status" value="1"/>
</dbReference>
<dbReference type="Gene3D" id="1.10.510.10">
    <property type="entry name" value="Transferase(Phosphotransferase) domain 1"/>
    <property type="match status" value="1"/>
</dbReference>
<feature type="compositionally biased region" description="Polar residues" evidence="10">
    <location>
        <begin position="868"/>
        <end position="897"/>
    </location>
</feature>
<reference evidence="13" key="1">
    <citation type="submission" date="2020-10" db="EMBL/GenBank/DDBJ databases">
        <authorList>
            <person name="Han B."/>
            <person name="Lu T."/>
            <person name="Zhao Q."/>
            <person name="Huang X."/>
            <person name="Zhao Y."/>
        </authorList>
    </citation>
    <scope>NUCLEOTIDE SEQUENCE</scope>
</reference>
<dbReference type="PANTHER" id="PTHR48007:SF22">
    <property type="entry name" value="PROTEIN STRUBBELIG-RECEPTOR FAMILY 3-LIKE ISOFORM X1"/>
    <property type="match status" value="1"/>
</dbReference>
<dbReference type="InterPro" id="IPR046959">
    <property type="entry name" value="PRK1-6/SRF4-like"/>
</dbReference>
<evidence type="ECO:0000256" key="11">
    <source>
        <dbReference type="SAM" id="Phobius"/>
    </source>
</evidence>
<dbReference type="InterPro" id="IPR032675">
    <property type="entry name" value="LRR_dom_sf"/>
</dbReference>
<feature type="compositionally biased region" description="Basic and acidic residues" evidence="10">
    <location>
        <begin position="1219"/>
        <end position="1235"/>
    </location>
</feature>
<dbReference type="InterPro" id="IPR001611">
    <property type="entry name" value="Leu-rich_rpt"/>
</dbReference>
<evidence type="ECO:0000256" key="10">
    <source>
        <dbReference type="SAM" id="MobiDB-lite"/>
    </source>
</evidence>
<dbReference type="PROSITE" id="PS50011">
    <property type="entry name" value="PROTEIN_KINASE_DOM"/>
    <property type="match status" value="1"/>
</dbReference>
<evidence type="ECO:0000256" key="9">
    <source>
        <dbReference type="ARBA" id="ARBA00023170"/>
    </source>
</evidence>
<evidence type="ECO:0000313" key="13">
    <source>
        <dbReference type="EMBL" id="CAD6217585.1"/>
    </source>
</evidence>
<feature type="compositionally biased region" description="Polar residues" evidence="10">
    <location>
        <begin position="1238"/>
        <end position="1247"/>
    </location>
</feature>
<dbReference type="SUPFAM" id="SSF47370">
    <property type="entry name" value="Bromodomain"/>
    <property type="match status" value="1"/>
</dbReference>
<evidence type="ECO:0000256" key="3">
    <source>
        <dbReference type="ARBA" id="ARBA00022692"/>
    </source>
</evidence>
<keyword evidence="3 11" id="KW-0812">Transmembrane</keyword>
<comment type="caution">
    <text evidence="13">The sequence shown here is derived from an EMBL/GenBank/DDBJ whole genome shotgun (WGS) entry which is preliminary data.</text>
</comment>
<keyword evidence="8 11" id="KW-0472">Membrane</keyword>
<feature type="region of interest" description="Disordered" evidence="10">
    <location>
        <begin position="252"/>
        <end position="299"/>
    </location>
</feature>
<dbReference type="SUPFAM" id="SSF56112">
    <property type="entry name" value="Protein kinase-like (PK-like)"/>
    <property type="match status" value="1"/>
</dbReference>
<dbReference type="PANTHER" id="PTHR48007">
    <property type="entry name" value="LEUCINE-RICH REPEAT RECEPTOR-LIKE PROTEIN KINASE PXC1"/>
    <property type="match status" value="1"/>
</dbReference>
<keyword evidence="4" id="KW-0732">Signal</keyword>
<dbReference type="EMBL" id="CAJGYO010000003">
    <property type="protein sequence ID" value="CAD6217585.1"/>
    <property type="molecule type" value="Genomic_DNA"/>
</dbReference>
<feature type="compositionally biased region" description="Polar residues" evidence="10">
    <location>
        <begin position="848"/>
        <end position="860"/>
    </location>
</feature>
<dbReference type="InterPro" id="IPR000719">
    <property type="entry name" value="Prot_kinase_dom"/>
</dbReference>
<dbReference type="Pfam" id="PF08263">
    <property type="entry name" value="LRRNT_2"/>
    <property type="match status" value="1"/>
</dbReference>
<dbReference type="SUPFAM" id="SSF52058">
    <property type="entry name" value="L domain-like"/>
    <property type="match status" value="1"/>
</dbReference>
<evidence type="ECO:0000256" key="6">
    <source>
        <dbReference type="ARBA" id="ARBA00022989"/>
    </source>
</evidence>
<dbReference type="GO" id="GO:0016020">
    <property type="term" value="C:membrane"/>
    <property type="evidence" value="ECO:0007669"/>
    <property type="project" value="UniProtKB-SubCell"/>
</dbReference>
<keyword evidence="14" id="KW-1185">Reference proteome</keyword>
<dbReference type="InterPro" id="IPR001245">
    <property type="entry name" value="Ser-Thr/Tyr_kinase_cat_dom"/>
</dbReference>
<dbReference type="Proteomes" id="UP000604825">
    <property type="component" value="Unassembled WGS sequence"/>
</dbReference>
<evidence type="ECO:0000313" key="14">
    <source>
        <dbReference type="Proteomes" id="UP000604825"/>
    </source>
</evidence>
<dbReference type="GO" id="GO:0005524">
    <property type="term" value="F:ATP binding"/>
    <property type="evidence" value="ECO:0007669"/>
    <property type="project" value="InterPro"/>
</dbReference>
<proteinExistence type="predicted"/>
<feature type="compositionally biased region" description="Pro residues" evidence="10">
    <location>
        <begin position="261"/>
        <end position="274"/>
    </location>
</feature>
<keyword evidence="5" id="KW-0677">Repeat</keyword>
<evidence type="ECO:0000256" key="1">
    <source>
        <dbReference type="ARBA" id="ARBA00004370"/>
    </source>
</evidence>
<comment type="subcellular location">
    <subcellularLocation>
        <location evidence="1">Membrane</location>
    </subcellularLocation>
</comment>
<name>A0A811N3Z0_9POAL</name>
<dbReference type="InterPro" id="IPR013210">
    <property type="entry name" value="LRR_N_plant-typ"/>
</dbReference>
<keyword evidence="9" id="KW-0675">Receptor</keyword>
<dbReference type="Gene3D" id="1.20.920.10">
    <property type="entry name" value="Bromodomain-like"/>
    <property type="match status" value="1"/>
</dbReference>
<dbReference type="Gene3D" id="3.80.10.10">
    <property type="entry name" value="Ribonuclease Inhibitor"/>
    <property type="match status" value="1"/>
</dbReference>
<protein>
    <recommendedName>
        <fullName evidence="12">Protein kinase domain-containing protein</fullName>
    </recommendedName>
</protein>
<sequence>MLLVMGNPGRSRQLSALIASAAILLLLSALPICRPYTYEQDVFAINGLYTALGAPQLPNWTSNGGDPCNENWQGVSCVASNITSIVLSGANLGEQLGNTLGNFTSLITLDLSNNNIGGTIPDGLPLTMQRFFLSANQLSGSLPSTLSSLTHLTSMSLNSNHLTGAIPDVFSALTGLANLDFSDNNLTGPLPPSMGNLTALTSLHIQNNQISGTLNVLQDLPFQDLNIENNLFSGPVPVKLLNLPNFKKDGNPFNTSIAPSAQPPLAPTPLPSVPPSTGHVPSKEPAHSSSVPGGSTSGSGKNTTLKLAGYILIGVVLAVVLVLIAMYCLSKYKEKKSRGDIYMKNKIGRVPQKLGETKIKEVVEMKESPLKLKNNAEKASNVVSDEREEQKLKMPTSETSNVVYDPSRRDGQNLDSSMAAVPGVVTMNKKEHVIDMEKVDNFVEDQLHPPQPIAPRTEKVIVKPSVRTRKGRVPSVEKVESTTTVKSFSIASLQQYTNSFSEENIIRDSRFGKVYLAKLPDGELLEILKIDTSNSKLPVDAFLELVVRISELRHPNILGLVGYCAEFEQRLLVYEYCSKMTLHDELRHVDDSSKPLSWNARLQVAAEAAKALQHLHDSCQPPVVHQNFEPSVVLLNSTLVVHISECGLASLASKSVSQLSGRTLFHYEAPEVHESGSVSDRSDVYSFGVVMLELLTGRKPYDSSRPRAEQHLVRWATSQLYDIDAIAKMVDPSIRGQCSEKALSRFADIISRCIQHEPEFRPPMSEVVQDLTRMECEAKFAEIQLRYSACNAWFEELRKQRVAELKRDLEKSENSIGSLQSVIQSLSNSKHVDGSSECRTSHTESCPRSENTADTNSSGKETSRDRSSAASFTEEASNSQKSQKVQQCDTDSIQAINPSPDESYPQAQVEKVGPKDGLLWGSRKQRGRRARRTLLKGGDSSGDGEPTSTACIQREGSSEDCMKNLKTPNVESVVMKKGVKTPKVESGVMNKVLKTPNVGSGIMKKGLKTPKVESDLMKKGVRTPKAESDVMKKGLKISKVEPDVIKDLKTPKAGSDVMKKGLRSPKAECGQPVIERVKLKLAEILNTISTQDDCKMLQRQLDTQRKRARYKKMIRRHMDFRILHSKVKSGAISCTKELLRDMLIFINNVIAFYPKATLEHMAAVELRDFACKTVKQSASLFLKSHGETRTAGAPVVKKNARALQPGRPGPGDARAIKVSSRDTTAKEGDGKRPCSDELANQKTIQRNEQAKKRGVGRPPKSGQRIAEAQEDSPIKGRKRGAGALVDSPSKGRKRSAAAQEDSPSKGGKKSRR</sequence>
<dbReference type="Gene3D" id="3.30.200.20">
    <property type="entry name" value="Phosphorylase Kinase, domain 1"/>
    <property type="match status" value="1"/>
</dbReference>
<feature type="region of interest" description="Disordered" evidence="10">
    <location>
        <begin position="1201"/>
        <end position="1312"/>
    </location>
</feature>
<feature type="compositionally biased region" description="Basic residues" evidence="10">
    <location>
        <begin position="923"/>
        <end position="934"/>
    </location>
</feature>